<evidence type="ECO:0000313" key="11">
    <source>
        <dbReference type="EMBL" id="RNA06056.1"/>
    </source>
</evidence>
<sequence>MSLKSIDCPKKNYFADFNLNQETSENKWIDQNNKKFLSIQDFNVYFVKTHKTASSALQNVLIRLADKRNMRVVNDLNKESLLAQNKRLNNKIYFFHGRHDVKMAAKAFPRNHTLYMTILRNPADQLLSSIYYFSSLKDQKKNIFQNIQNESAMKSLGKKNRVFCLLKNSASYDLGYVGCAESYTHSEKSLIELFKEEFDLVILTEDIVCLSVNQGTKRSEPKDRQWAESVISRVSNADLILYNYYLEKYKILSKLLKNELQNLKRLNELYQNKCTDGRQKKFFYANVPYIGYALKTNLTAGYKDYCWKLTSTELEMIDYITKKSKNKVSFGFDFLHLDYLRFVRHQNNTQKKMF</sequence>
<dbReference type="Proteomes" id="UP000276133">
    <property type="component" value="Unassembled WGS sequence"/>
</dbReference>
<protein>
    <submittedName>
        <fullName evidence="11">Galactosylceramide sulfotransferase</fullName>
        <ecNumber evidence="11">2.8.2.11</ecNumber>
    </submittedName>
</protein>
<evidence type="ECO:0000256" key="8">
    <source>
        <dbReference type="ARBA" id="ARBA00023136"/>
    </source>
</evidence>
<dbReference type="InterPro" id="IPR027417">
    <property type="entry name" value="P-loop_NTPase"/>
</dbReference>
<accession>A0A3M7Q3N7</accession>
<comment type="subcellular location">
    <subcellularLocation>
        <location evidence="1">Golgi apparatus membrane</location>
        <topology evidence="1">Single-pass type II membrane protein</topology>
    </subcellularLocation>
</comment>
<dbReference type="OrthoDB" id="514299at2759"/>
<evidence type="ECO:0000256" key="10">
    <source>
        <dbReference type="SAM" id="Coils"/>
    </source>
</evidence>
<evidence type="ECO:0000256" key="3">
    <source>
        <dbReference type="ARBA" id="ARBA00022679"/>
    </source>
</evidence>
<keyword evidence="12" id="KW-1185">Reference proteome</keyword>
<dbReference type="PANTHER" id="PTHR14647">
    <property type="entry name" value="GALACTOSE-3-O-SULFOTRANSFERASE"/>
    <property type="match status" value="1"/>
</dbReference>
<evidence type="ECO:0000256" key="9">
    <source>
        <dbReference type="ARBA" id="ARBA00023180"/>
    </source>
</evidence>
<keyword evidence="9" id="KW-0325">Glycoprotein</keyword>
<keyword evidence="10" id="KW-0175">Coiled coil</keyword>
<dbReference type="GO" id="GO:0000139">
    <property type="term" value="C:Golgi membrane"/>
    <property type="evidence" value="ECO:0007669"/>
    <property type="project" value="UniProtKB-SubCell"/>
</dbReference>
<evidence type="ECO:0000256" key="7">
    <source>
        <dbReference type="ARBA" id="ARBA00023034"/>
    </source>
</evidence>
<organism evidence="11 12">
    <name type="scientific">Brachionus plicatilis</name>
    <name type="common">Marine rotifer</name>
    <name type="synonym">Brachionus muelleri</name>
    <dbReference type="NCBI Taxonomy" id="10195"/>
    <lineage>
        <taxon>Eukaryota</taxon>
        <taxon>Metazoa</taxon>
        <taxon>Spiralia</taxon>
        <taxon>Gnathifera</taxon>
        <taxon>Rotifera</taxon>
        <taxon>Eurotatoria</taxon>
        <taxon>Monogononta</taxon>
        <taxon>Pseudotrocha</taxon>
        <taxon>Ploima</taxon>
        <taxon>Brachionidae</taxon>
        <taxon>Brachionus</taxon>
    </lineage>
</organism>
<feature type="coiled-coil region" evidence="10">
    <location>
        <begin position="246"/>
        <end position="273"/>
    </location>
</feature>
<evidence type="ECO:0000256" key="6">
    <source>
        <dbReference type="ARBA" id="ARBA00022989"/>
    </source>
</evidence>
<evidence type="ECO:0000256" key="2">
    <source>
        <dbReference type="ARBA" id="ARBA00008124"/>
    </source>
</evidence>
<reference evidence="11 12" key="1">
    <citation type="journal article" date="2018" name="Sci. Rep.">
        <title>Genomic signatures of local adaptation to the degree of environmental predictability in rotifers.</title>
        <authorList>
            <person name="Franch-Gras L."/>
            <person name="Hahn C."/>
            <person name="Garcia-Roger E.M."/>
            <person name="Carmona M.J."/>
            <person name="Serra M."/>
            <person name="Gomez A."/>
        </authorList>
    </citation>
    <scope>NUCLEOTIDE SEQUENCE [LARGE SCALE GENOMIC DNA]</scope>
    <source>
        <strain evidence="11">HYR1</strain>
    </source>
</reference>
<evidence type="ECO:0000313" key="12">
    <source>
        <dbReference type="Proteomes" id="UP000276133"/>
    </source>
</evidence>
<keyword evidence="8" id="KW-0472">Membrane</keyword>
<dbReference type="PANTHER" id="PTHR14647:SF87">
    <property type="entry name" value="PUTATIVE-RELATED"/>
    <property type="match status" value="1"/>
</dbReference>
<keyword evidence="4" id="KW-0812">Transmembrane</keyword>
<evidence type="ECO:0000256" key="5">
    <source>
        <dbReference type="ARBA" id="ARBA00022968"/>
    </source>
</evidence>
<comment type="similarity">
    <text evidence="2">Belongs to the galactose-3-O-sulfotransferase family.</text>
</comment>
<dbReference type="GO" id="GO:0001733">
    <property type="term" value="F:galactosylceramide sulfotransferase activity"/>
    <property type="evidence" value="ECO:0007669"/>
    <property type="project" value="UniProtKB-EC"/>
</dbReference>
<keyword evidence="3 11" id="KW-0808">Transferase</keyword>
<keyword evidence="5" id="KW-0735">Signal-anchor</keyword>
<comment type="caution">
    <text evidence="11">The sequence shown here is derived from an EMBL/GenBank/DDBJ whole genome shotgun (WGS) entry which is preliminary data.</text>
</comment>
<dbReference type="EC" id="2.8.2.11" evidence="11"/>
<gene>
    <name evidence="11" type="ORF">BpHYR1_026061</name>
</gene>
<keyword evidence="7" id="KW-0333">Golgi apparatus</keyword>
<dbReference type="InterPro" id="IPR009729">
    <property type="entry name" value="Gal-3-0_sulfotransfrase"/>
</dbReference>
<dbReference type="AlphaFoldDB" id="A0A3M7Q3N7"/>
<evidence type="ECO:0000256" key="4">
    <source>
        <dbReference type="ARBA" id="ARBA00022692"/>
    </source>
</evidence>
<dbReference type="Pfam" id="PF06990">
    <property type="entry name" value="Gal-3-0_sulfotr"/>
    <property type="match status" value="1"/>
</dbReference>
<dbReference type="GO" id="GO:0009247">
    <property type="term" value="P:glycolipid biosynthetic process"/>
    <property type="evidence" value="ECO:0007669"/>
    <property type="project" value="InterPro"/>
</dbReference>
<keyword evidence="6" id="KW-1133">Transmembrane helix</keyword>
<evidence type="ECO:0000256" key="1">
    <source>
        <dbReference type="ARBA" id="ARBA00004323"/>
    </source>
</evidence>
<name>A0A3M7Q3N7_BRAPC</name>
<dbReference type="EMBL" id="REGN01007507">
    <property type="protein sequence ID" value="RNA06056.1"/>
    <property type="molecule type" value="Genomic_DNA"/>
</dbReference>
<proteinExistence type="inferred from homology"/>
<dbReference type="Gene3D" id="3.40.50.300">
    <property type="entry name" value="P-loop containing nucleotide triphosphate hydrolases"/>
    <property type="match status" value="1"/>
</dbReference>